<dbReference type="KEGG" id="qsa:O6P43_002181"/>
<comment type="caution">
    <text evidence="17">The sequence shown here is derived from an EMBL/GenBank/DDBJ whole genome shotgun (WGS) entry which is preliminary data.</text>
</comment>
<evidence type="ECO:0000256" key="11">
    <source>
        <dbReference type="ARBA" id="ARBA00023136"/>
    </source>
</evidence>
<dbReference type="GO" id="GO:0004674">
    <property type="term" value="F:protein serine/threonine kinase activity"/>
    <property type="evidence" value="ECO:0007669"/>
    <property type="project" value="UniProtKB-KW"/>
</dbReference>
<keyword evidence="9 17" id="KW-0418">Kinase</keyword>
<feature type="domain" description="Serine-threonine/tyrosine-protein kinase catalytic" evidence="16">
    <location>
        <begin position="79"/>
        <end position="151"/>
    </location>
</feature>
<evidence type="ECO:0000256" key="9">
    <source>
        <dbReference type="ARBA" id="ARBA00022777"/>
    </source>
</evidence>
<keyword evidence="5" id="KW-0723">Serine/threonine-protein kinase</keyword>
<comment type="subcellular location">
    <subcellularLocation>
        <location evidence="1">Cell membrane</location>
        <topology evidence="1">Lipid-anchor</topology>
    </subcellularLocation>
</comment>
<keyword evidence="10" id="KW-0067">ATP-binding</keyword>
<evidence type="ECO:0000256" key="2">
    <source>
        <dbReference type="ARBA" id="ARBA00008684"/>
    </source>
</evidence>
<dbReference type="GO" id="GO:0009742">
    <property type="term" value="P:brassinosteroid mediated signaling pathway"/>
    <property type="evidence" value="ECO:0007669"/>
    <property type="project" value="InterPro"/>
</dbReference>
<dbReference type="EC" id="2.7.11.1" evidence="3"/>
<gene>
    <name evidence="17" type="ORF">O6P43_002181</name>
</gene>
<keyword evidence="12" id="KW-0449">Lipoprotein</keyword>
<dbReference type="EMBL" id="JARAOO010000002">
    <property type="protein sequence ID" value="KAJ7978689.1"/>
    <property type="molecule type" value="Genomic_DNA"/>
</dbReference>
<name>A0AAD7QCB2_QUISA</name>
<dbReference type="GO" id="GO:0005524">
    <property type="term" value="F:ATP binding"/>
    <property type="evidence" value="ECO:0007669"/>
    <property type="project" value="UniProtKB-KW"/>
</dbReference>
<evidence type="ECO:0000256" key="5">
    <source>
        <dbReference type="ARBA" id="ARBA00022527"/>
    </source>
</evidence>
<comment type="similarity">
    <text evidence="2">Belongs to the protein kinase superfamily. Ser/Thr protein kinase family.</text>
</comment>
<evidence type="ECO:0000256" key="10">
    <source>
        <dbReference type="ARBA" id="ARBA00022840"/>
    </source>
</evidence>
<keyword evidence="6" id="KW-0808">Transferase</keyword>
<evidence type="ECO:0000256" key="1">
    <source>
        <dbReference type="ARBA" id="ARBA00004193"/>
    </source>
</evidence>
<protein>
    <recommendedName>
        <fullName evidence="3">non-specific serine/threonine protein kinase</fullName>
        <ecNumber evidence="3">2.7.11.1</ecNumber>
    </recommendedName>
</protein>
<comment type="catalytic activity">
    <reaction evidence="14">
        <text>L-seryl-[protein] + ATP = O-phospho-L-seryl-[protein] + ADP + H(+)</text>
        <dbReference type="Rhea" id="RHEA:17989"/>
        <dbReference type="Rhea" id="RHEA-COMP:9863"/>
        <dbReference type="Rhea" id="RHEA-COMP:11604"/>
        <dbReference type="ChEBI" id="CHEBI:15378"/>
        <dbReference type="ChEBI" id="CHEBI:29999"/>
        <dbReference type="ChEBI" id="CHEBI:30616"/>
        <dbReference type="ChEBI" id="CHEBI:83421"/>
        <dbReference type="ChEBI" id="CHEBI:456216"/>
        <dbReference type="EC" id="2.7.11.1"/>
    </reaction>
</comment>
<dbReference type="GO" id="GO:0005886">
    <property type="term" value="C:plasma membrane"/>
    <property type="evidence" value="ECO:0007669"/>
    <property type="project" value="UniProtKB-SubCell"/>
</dbReference>
<dbReference type="Gene3D" id="3.30.200.20">
    <property type="entry name" value="Phosphorylase Kinase, domain 1"/>
    <property type="match status" value="1"/>
</dbReference>
<dbReference type="PANTHER" id="PTHR45863:SF22">
    <property type="entry name" value="SERINE_THREONINE-PROTEIN KINASE BSK1"/>
    <property type="match status" value="1"/>
</dbReference>
<evidence type="ECO:0000259" key="16">
    <source>
        <dbReference type="Pfam" id="PF07714"/>
    </source>
</evidence>
<keyword evidence="18" id="KW-1185">Reference proteome</keyword>
<dbReference type="InterPro" id="IPR045845">
    <property type="entry name" value="BSK"/>
</dbReference>
<dbReference type="SUPFAM" id="SSF56112">
    <property type="entry name" value="Protein kinase-like (PK-like)"/>
    <property type="match status" value="1"/>
</dbReference>
<organism evidence="17 18">
    <name type="scientific">Quillaja saponaria</name>
    <name type="common">Soap bark tree</name>
    <dbReference type="NCBI Taxonomy" id="32244"/>
    <lineage>
        <taxon>Eukaryota</taxon>
        <taxon>Viridiplantae</taxon>
        <taxon>Streptophyta</taxon>
        <taxon>Embryophyta</taxon>
        <taxon>Tracheophyta</taxon>
        <taxon>Spermatophyta</taxon>
        <taxon>Magnoliopsida</taxon>
        <taxon>eudicotyledons</taxon>
        <taxon>Gunneridae</taxon>
        <taxon>Pentapetalae</taxon>
        <taxon>rosids</taxon>
        <taxon>fabids</taxon>
        <taxon>Fabales</taxon>
        <taxon>Quillajaceae</taxon>
        <taxon>Quillaja</taxon>
    </lineage>
</organism>
<proteinExistence type="inferred from homology"/>
<dbReference type="InterPro" id="IPR011009">
    <property type="entry name" value="Kinase-like_dom_sf"/>
</dbReference>
<evidence type="ECO:0000256" key="4">
    <source>
        <dbReference type="ARBA" id="ARBA00022475"/>
    </source>
</evidence>
<evidence type="ECO:0000256" key="6">
    <source>
        <dbReference type="ARBA" id="ARBA00022679"/>
    </source>
</evidence>
<evidence type="ECO:0000313" key="17">
    <source>
        <dbReference type="EMBL" id="KAJ7978689.1"/>
    </source>
</evidence>
<evidence type="ECO:0000256" key="3">
    <source>
        <dbReference type="ARBA" id="ARBA00012513"/>
    </source>
</evidence>
<dbReference type="Pfam" id="PF07714">
    <property type="entry name" value="PK_Tyr_Ser-Thr"/>
    <property type="match status" value="1"/>
</dbReference>
<accession>A0AAD7QCB2</accession>
<evidence type="ECO:0000256" key="8">
    <source>
        <dbReference type="ARBA" id="ARBA00022741"/>
    </source>
</evidence>
<comment type="catalytic activity">
    <reaction evidence="13">
        <text>L-threonyl-[protein] + ATP = O-phospho-L-threonyl-[protein] + ADP + H(+)</text>
        <dbReference type="Rhea" id="RHEA:46608"/>
        <dbReference type="Rhea" id="RHEA-COMP:11060"/>
        <dbReference type="Rhea" id="RHEA-COMP:11605"/>
        <dbReference type="ChEBI" id="CHEBI:15378"/>
        <dbReference type="ChEBI" id="CHEBI:30013"/>
        <dbReference type="ChEBI" id="CHEBI:30616"/>
        <dbReference type="ChEBI" id="CHEBI:61977"/>
        <dbReference type="ChEBI" id="CHEBI:456216"/>
        <dbReference type="EC" id="2.7.11.1"/>
    </reaction>
</comment>
<feature type="region of interest" description="Disordered" evidence="15">
    <location>
        <begin position="11"/>
        <end position="36"/>
    </location>
</feature>
<dbReference type="FunFam" id="3.30.200.20:FF:000154">
    <property type="entry name" value="probable serine/threonine-protein kinase At4g35230"/>
    <property type="match status" value="1"/>
</dbReference>
<sequence length="159" mass="18237">MGCCQSSFLTESHPEKEHGHNRQSHHSHTHCLSTQTHPPSVGLDPSFFEFSFSDFKAATDNFNSDFIVSESGEKAPNLVYKGRLHNRRWIAIKKFTKVAWPDPKQFADEALGVVKLRHQRLANLIGYCCDGYERLLVAEYLPNDTLAKHLFHWENQTIV</sequence>
<evidence type="ECO:0000256" key="7">
    <source>
        <dbReference type="ARBA" id="ARBA00022707"/>
    </source>
</evidence>
<keyword evidence="4" id="KW-1003">Cell membrane</keyword>
<dbReference type="Proteomes" id="UP001163823">
    <property type="component" value="Chromosome 2"/>
</dbReference>
<evidence type="ECO:0000313" key="18">
    <source>
        <dbReference type="Proteomes" id="UP001163823"/>
    </source>
</evidence>
<evidence type="ECO:0000256" key="12">
    <source>
        <dbReference type="ARBA" id="ARBA00023288"/>
    </source>
</evidence>
<dbReference type="InterPro" id="IPR001245">
    <property type="entry name" value="Ser-Thr/Tyr_kinase_cat_dom"/>
</dbReference>
<evidence type="ECO:0000256" key="15">
    <source>
        <dbReference type="SAM" id="MobiDB-lite"/>
    </source>
</evidence>
<reference evidence="17" key="1">
    <citation type="journal article" date="2023" name="Science">
        <title>Elucidation of the pathway for biosynthesis of saponin adjuvants from the soapbark tree.</title>
        <authorList>
            <person name="Reed J."/>
            <person name="Orme A."/>
            <person name="El-Demerdash A."/>
            <person name="Owen C."/>
            <person name="Martin L.B.B."/>
            <person name="Misra R.C."/>
            <person name="Kikuchi S."/>
            <person name="Rejzek M."/>
            <person name="Martin A.C."/>
            <person name="Harkess A."/>
            <person name="Leebens-Mack J."/>
            <person name="Louveau T."/>
            <person name="Stephenson M.J."/>
            <person name="Osbourn A."/>
        </authorList>
    </citation>
    <scope>NUCLEOTIDE SEQUENCE</scope>
    <source>
        <strain evidence="17">S10</strain>
    </source>
</reference>
<keyword evidence="11" id="KW-0472">Membrane</keyword>
<dbReference type="PANTHER" id="PTHR45863">
    <property type="entry name" value="SERINE/THREONINE-PROTEIN KINASE BSK5"/>
    <property type="match status" value="1"/>
</dbReference>
<keyword evidence="8" id="KW-0547">Nucleotide-binding</keyword>
<dbReference type="AlphaFoldDB" id="A0AAD7QCB2"/>
<keyword evidence="7" id="KW-0519">Myristate</keyword>
<evidence type="ECO:0000256" key="14">
    <source>
        <dbReference type="ARBA" id="ARBA00048679"/>
    </source>
</evidence>
<evidence type="ECO:0000256" key="13">
    <source>
        <dbReference type="ARBA" id="ARBA00047899"/>
    </source>
</evidence>